<accession>A0ABQ2QXK5</accession>
<organism evidence="5 6">
    <name type="scientific">Shewanella ulleungensis</name>
    <dbReference type="NCBI Taxonomy" id="2282699"/>
    <lineage>
        <taxon>Bacteria</taxon>
        <taxon>Pseudomonadati</taxon>
        <taxon>Pseudomonadota</taxon>
        <taxon>Gammaproteobacteria</taxon>
        <taxon>Alteromonadales</taxon>
        <taxon>Shewanellaceae</taxon>
        <taxon>Shewanella</taxon>
    </lineage>
</organism>
<dbReference type="SUPFAM" id="SSF53613">
    <property type="entry name" value="Ribokinase-like"/>
    <property type="match status" value="1"/>
</dbReference>
<reference evidence="6" key="1">
    <citation type="journal article" date="2019" name="Int. J. Syst. Evol. Microbiol.">
        <title>The Global Catalogue of Microorganisms (GCM) 10K type strain sequencing project: providing services to taxonomists for standard genome sequencing and annotation.</title>
        <authorList>
            <consortium name="The Broad Institute Genomics Platform"/>
            <consortium name="The Broad Institute Genome Sequencing Center for Infectious Disease"/>
            <person name="Wu L."/>
            <person name="Ma J."/>
        </authorList>
    </citation>
    <scope>NUCLEOTIDE SEQUENCE [LARGE SCALE GENOMIC DNA]</scope>
    <source>
        <strain evidence="6">JCM 32305</strain>
    </source>
</reference>
<feature type="transmembrane region" description="Helical" evidence="3">
    <location>
        <begin position="6"/>
        <end position="25"/>
    </location>
</feature>
<dbReference type="PANTHER" id="PTHR10584:SF166">
    <property type="entry name" value="RIBOKINASE"/>
    <property type="match status" value="1"/>
</dbReference>
<keyword evidence="3" id="KW-0812">Transmembrane</keyword>
<protein>
    <submittedName>
        <fullName evidence="5">Ribokinase</fullName>
    </submittedName>
</protein>
<dbReference type="EMBL" id="BMQW01000013">
    <property type="protein sequence ID" value="GGP98884.1"/>
    <property type="molecule type" value="Genomic_DNA"/>
</dbReference>
<keyword evidence="3" id="KW-1133">Transmembrane helix</keyword>
<dbReference type="InterPro" id="IPR011611">
    <property type="entry name" value="PfkB_dom"/>
</dbReference>
<dbReference type="Gene3D" id="3.40.1190.20">
    <property type="match status" value="1"/>
</dbReference>
<evidence type="ECO:0000256" key="2">
    <source>
        <dbReference type="ARBA" id="ARBA00022777"/>
    </source>
</evidence>
<comment type="caution">
    <text evidence="5">The sequence shown here is derived from an EMBL/GenBank/DDBJ whole genome shotgun (WGS) entry which is preliminary data.</text>
</comment>
<dbReference type="Pfam" id="PF00294">
    <property type="entry name" value="PfkB"/>
    <property type="match status" value="1"/>
</dbReference>
<evidence type="ECO:0000313" key="6">
    <source>
        <dbReference type="Proteomes" id="UP000654004"/>
    </source>
</evidence>
<dbReference type="Proteomes" id="UP000654004">
    <property type="component" value="Unassembled WGS sequence"/>
</dbReference>
<keyword evidence="6" id="KW-1185">Reference proteome</keyword>
<name>A0ABQ2QXK5_9GAMM</name>
<evidence type="ECO:0000313" key="5">
    <source>
        <dbReference type="EMBL" id="GGP98884.1"/>
    </source>
</evidence>
<keyword evidence="3" id="KW-0472">Membrane</keyword>
<dbReference type="InterPro" id="IPR029056">
    <property type="entry name" value="Ribokinase-like"/>
</dbReference>
<evidence type="ECO:0000259" key="4">
    <source>
        <dbReference type="Pfam" id="PF00294"/>
    </source>
</evidence>
<keyword evidence="2" id="KW-0418">Kinase</keyword>
<dbReference type="InterPro" id="IPR002173">
    <property type="entry name" value="Carboh/pur_kinase_PfkB_CS"/>
</dbReference>
<dbReference type="PANTHER" id="PTHR10584">
    <property type="entry name" value="SUGAR KINASE"/>
    <property type="match status" value="1"/>
</dbReference>
<proteinExistence type="predicted"/>
<gene>
    <name evidence="5" type="ORF">GCM10009410_35940</name>
</gene>
<feature type="domain" description="Carbohydrate kinase PfkB" evidence="4">
    <location>
        <begin position="21"/>
        <end position="286"/>
    </location>
</feature>
<evidence type="ECO:0000256" key="1">
    <source>
        <dbReference type="ARBA" id="ARBA00022679"/>
    </source>
</evidence>
<dbReference type="PROSITE" id="PS00584">
    <property type="entry name" value="PFKB_KINASES_2"/>
    <property type="match status" value="1"/>
</dbReference>
<keyword evidence="1" id="KW-0808">Transferase</keyword>
<evidence type="ECO:0000256" key="3">
    <source>
        <dbReference type="SAM" id="Phobius"/>
    </source>
</evidence>
<sequence length="296" mass="31910">MLYLTLFLEVILGIAMANILLLANINCDRILRLDKPLQTGGRFHYQDGGLRLGGGGANTGLGLVWAKHNVSLVSEVGSDDIGDWILAKASTLGLDCRLVHRFSGNTCEMLLVMTPDGERTIIRPQRPIFELSAAPDWQPWDAFYINSSANGAEQWAQDAISHNPDCIVVAQLAKDQRDRPCHVLIASITDMQGRCNQAPWQFAQTIAGDSLQYFIVTDGDQGAIVYSAEGKQHVPAVLANVVDTTGAGDAYAAGVIHGLCQKMSITEAMHEGALWASFAVATQSSIPGEALKSYLS</sequence>